<keyword evidence="4" id="KW-0238">DNA-binding</keyword>
<dbReference type="Pfam" id="PF08281">
    <property type="entry name" value="Sigma70_r4_2"/>
    <property type="match status" value="1"/>
</dbReference>
<dbReference type="GO" id="GO:0016987">
    <property type="term" value="F:sigma factor activity"/>
    <property type="evidence" value="ECO:0007669"/>
    <property type="project" value="UniProtKB-KW"/>
</dbReference>
<dbReference type="InterPro" id="IPR007627">
    <property type="entry name" value="RNA_pol_sigma70_r2"/>
</dbReference>
<evidence type="ECO:0000259" key="6">
    <source>
        <dbReference type="Pfam" id="PF04542"/>
    </source>
</evidence>
<dbReference type="InterPro" id="IPR013249">
    <property type="entry name" value="RNA_pol_sigma70_r4_t2"/>
</dbReference>
<dbReference type="SUPFAM" id="SSF88659">
    <property type="entry name" value="Sigma3 and sigma4 domains of RNA polymerase sigma factors"/>
    <property type="match status" value="1"/>
</dbReference>
<keyword evidence="2" id="KW-0805">Transcription regulation</keyword>
<dbReference type="EMBL" id="ABYI02000034">
    <property type="protein sequence ID" value="EEG72834.1"/>
    <property type="molecule type" value="Genomic_DNA"/>
</dbReference>
<dbReference type="HOGENOM" id="CLU_047691_3_4_9"/>
<sequence>MKMETVEEIYQNYSQRVYVFLLSKTNSHELAEELTQETFFYAVNAIDKFKGNSSVLTWLCGIAKNLWLKYLRDNKLNADILDFENVSQTISAEDEVFIQWENTEVLKLIHRLDEPIREVMYLRLIGELSFYQIGEIMGKKENWARVNFYRGKKRIIEEMNKNE</sequence>
<dbReference type="eggNOG" id="COG1595">
    <property type="taxonomic scope" value="Bacteria"/>
</dbReference>
<gene>
    <name evidence="8" type="ORF">CLOHYLEM_06856</name>
</gene>
<organism evidence="8 9">
    <name type="scientific">[Clostridium] hylemonae DSM 15053</name>
    <dbReference type="NCBI Taxonomy" id="553973"/>
    <lineage>
        <taxon>Bacteria</taxon>
        <taxon>Bacillati</taxon>
        <taxon>Bacillota</taxon>
        <taxon>Clostridia</taxon>
        <taxon>Lachnospirales</taxon>
        <taxon>Lachnospiraceae</taxon>
    </lineage>
</organism>
<comment type="caution">
    <text evidence="8">The sequence shown here is derived from an EMBL/GenBank/DDBJ whole genome shotgun (WGS) entry which is preliminary data.</text>
</comment>
<dbReference type="AlphaFoldDB" id="C0C441"/>
<name>C0C441_9FIRM</name>
<keyword evidence="9" id="KW-1185">Reference proteome</keyword>
<evidence type="ECO:0000259" key="7">
    <source>
        <dbReference type="Pfam" id="PF08281"/>
    </source>
</evidence>
<comment type="similarity">
    <text evidence="1">Belongs to the sigma-70 factor family. ECF subfamily.</text>
</comment>
<dbReference type="GO" id="GO:0006352">
    <property type="term" value="P:DNA-templated transcription initiation"/>
    <property type="evidence" value="ECO:0007669"/>
    <property type="project" value="InterPro"/>
</dbReference>
<dbReference type="GO" id="GO:0003677">
    <property type="term" value="F:DNA binding"/>
    <property type="evidence" value="ECO:0007669"/>
    <property type="project" value="UniProtKB-KW"/>
</dbReference>
<reference evidence="8" key="2">
    <citation type="submission" date="2013-06" db="EMBL/GenBank/DDBJ databases">
        <title>Draft genome sequence of Clostridium hylemonae (DSM 15053).</title>
        <authorList>
            <person name="Sudarsanam P."/>
            <person name="Ley R."/>
            <person name="Guruge J."/>
            <person name="Turnbaugh P.J."/>
            <person name="Mahowald M."/>
            <person name="Liep D."/>
            <person name="Gordon J."/>
        </authorList>
    </citation>
    <scope>NUCLEOTIDE SEQUENCE</scope>
    <source>
        <strain evidence="8">DSM 15053</strain>
    </source>
</reference>
<evidence type="ECO:0000313" key="8">
    <source>
        <dbReference type="EMBL" id="EEG72834.1"/>
    </source>
</evidence>
<feature type="domain" description="RNA polymerase sigma factor 70 region 4 type 2" evidence="7">
    <location>
        <begin position="104"/>
        <end position="155"/>
    </location>
</feature>
<dbReference type="Proteomes" id="UP000004893">
    <property type="component" value="Unassembled WGS sequence"/>
</dbReference>
<evidence type="ECO:0000256" key="5">
    <source>
        <dbReference type="ARBA" id="ARBA00023163"/>
    </source>
</evidence>
<dbReference type="SUPFAM" id="SSF88946">
    <property type="entry name" value="Sigma2 domain of RNA polymerase sigma factors"/>
    <property type="match status" value="1"/>
</dbReference>
<dbReference type="STRING" id="553973.CLOHYLEM_06856"/>
<evidence type="ECO:0000256" key="2">
    <source>
        <dbReference type="ARBA" id="ARBA00023015"/>
    </source>
</evidence>
<accession>C0C441</accession>
<dbReference type="InterPro" id="IPR013325">
    <property type="entry name" value="RNA_pol_sigma_r2"/>
</dbReference>
<dbReference type="PANTHER" id="PTHR43133">
    <property type="entry name" value="RNA POLYMERASE ECF-TYPE SIGMA FACTO"/>
    <property type="match status" value="1"/>
</dbReference>
<evidence type="ECO:0000256" key="3">
    <source>
        <dbReference type="ARBA" id="ARBA00023082"/>
    </source>
</evidence>
<protein>
    <submittedName>
        <fullName evidence="8">Sigma-70 region 2</fullName>
    </submittedName>
</protein>
<evidence type="ECO:0000256" key="4">
    <source>
        <dbReference type="ARBA" id="ARBA00023125"/>
    </source>
</evidence>
<proteinExistence type="inferred from homology"/>
<evidence type="ECO:0000313" key="9">
    <source>
        <dbReference type="Proteomes" id="UP000004893"/>
    </source>
</evidence>
<evidence type="ECO:0000256" key="1">
    <source>
        <dbReference type="ARBA" id="ARBA00010641"/>
    </source>
</evidence>
<keyword evidence="5" id="KW-0804">Transcription</keyword>
<dbReference type="InterPro" id="IPR014284">
    <property type="entry name" value="RNA_pol_sigma-70_dom"/>
</dbReference>
<dbReference type="NCBIfam" id="TIGR02937">
    <property type="entry name" value="sigma70-ECF"/>
    <property type="match status" value="1"/>
</dbReference>
<dbReference type="InterPro" id="IPR013324">
    <property type="entry name" value="RNA_pol_sigma_r3/r4-like"/>
</dbReference>
<dbReference type="Pfam" id="PF04542">
    <property type="entry name" value="Sigma70_r2"/>
    <property type="match status" value="1"/>
</dbReference>
<reference evidence="8" key="1">
    <citation type="submission" date="2009-02" db="EMBL/GenBank/DDBJ databases">
        <authorList>
            <person name="Fulton L."/>
            <person name="Clifton S."/>
            <person name="Fulton B."/>
            <person name="Xu J."/>
            <person name="Minx P."/>
            <person name="Pepin K.H."/>
            <person name="Johnson M."/>
            <person name="Bhonagiri V."/>
            <person name="Nash W.E."/>
            <person name="Mardis E.R."/>
            <person name="Wilson R.K."/>
        </authorList>
    </citation>
    <scope>NUCLEOTIDE SEQUENCE [LARGE SCALE GENOMIC DNA]</scope>
    <source>
        <strain evidence="8">DSM 15053</strain>
    </source>
</reference>
<dbReference type="Gene3D" id="1.10.10.10">
    <property type="entry name" value="Winged helix-like DNA-binding domain superfamily/Winged helix DNA-binding domain"/>
    <property type="match status" value="1"/>
</dbReference>
<dbReference type="InterPro" id="IPR036388">
    <property type="entry name" value="WH-like_DNA-bd_sf"/>
</dbReference>
<feature type="domain" description="RNA polymerase sigma-70 region 2" evidence="6">
    <location>
        <begin position="9"/>
        <end position="75"/>
    </location>
</feature>
<keyword evidence="3" id="KW-0731">Sigma factor</keyword>
<dbReference type="InterPro" id="IPR039425">
    <property type="entry name" value="RNA_pol_sigma-70-like"/>
</dbReference>
<dbReference type="PANTHER" id="PTHR43133:SF8">
    <property type="entry name" value="RNA POLYMERASE SIGMA FACTOR HI_1459-RELATED"/>
    <property type="match status" value="1"/>
</dbReference>
<dbReference type="Gene3D" id="1.10.1740.10">
    <property type="match status" value="1"/>
</dbReference>